<reference evidence="7" key="1">
    <citation type="submission" date="2016-06" db="EMBL/GenBank/DDBJ databases">
        <authorList>
            <person name="Rodrigo-Torres L."/>
            <person name="Arahal D.R."/>
        </authorList>
    </citation>
    <scope>NUCLEOTIDE SEQUENCE [LARGE SCALE GENOMIC DNA]</scope>
    <source>
        <strain evidence="7">CECT 7224</strain>
    </source>
</reference>
<dbReference type="Proteomes" id="UP000092819">
    <property type="component" value="Unassembled WGS sequence"/>
</dbReference>
<dbReference type="Pfam" id="PF01609">
    <property type="entry name" value="DDE_Tnp_1"/>
    <property type="match status" value="1"/>
</dbReference>
<dbReference type="GO" id="GO:0004803">
    <property type="term" value="F:transposase activity"/>
    <property type="evidence" value="ECO:0007669"/>
    <property type="project" value="InterPro"/>
</dbReference>
<keyword evidence="7" id="KW-1185">Reference proteome</keyword>
<dbReference type="SUPFAM" id="SSF53098">
    <property type="entry name" value="Ribonuclease H-like"/>
    <property type="match status" value="1"/>
</dbReference>
<evidence type="ECO:0000313" key="7">
    <source>
        <dbReference type="Proteomes" id="UP000092819"/>
    </source>
</evidence>
<sequence>MCLSAKDTVAYKPYHNQLRKEEFPIFMRQLAMRAIAQFARQQSANLPDKLATFDDVLLQDGSSFHIHRDLSNVYPSRFKRNPAAVECHMTMSLKSFSPVAMSISADTASERDFLPAPKTMSNKLLLADAGYPDFQFFTELELYGGFYIFRGAKSLNPHVIEARNGQGRHLSKLEGKKLKDITRGTNRSQVLDLKVRSGKQEFRVVRRWFAEEKRFCIWLTNLPSGTYTADDIMAIYRCRWQVELLFKELKSHTNWQRFVTAQKAIVDGLIWASLLSLIIRRSTALQIMPSVSLFKAAKNVDVWLLPIFECISHT</sequence>
<keyword evidence="3" id="KW-0238">DNA-binding</keyword>
<protein>
    <submittedName>
        <fullName evidence="6">Transposase DDE domain protein</fullName>
    </submittedName>
</protein>
<dbReference type="AlphaFoldDB" id="A0A1C3JL11"/>
<dbReference type="GO" id="GO:0003677">
    <property type="term" value="F:DNA binding"/>
    <property type="evidence" value="ECO:0007669"/>
    <property type="project" value="UniProtKB-KW"/>
</dbReference>
<organism evidence="6 7">
    <name type="scientific">Vibrio celticus</name>
    <dbReference type="NCBI Taxonomy" id="446372"/>
    <lineage>
        <taxon>Bacteria</taxon>
        <taxon>Pseudomonadati</taxon>
        <taxon>Pseudomonadota</taxon>
        <taxon>Gammaproteobacteria</taxon>
        <taxon>Vibrionales</taxon>
        <taxon>Vibrionaceae</taxon>
        <taxon>Vibrio</taxon>
    </lineage>
</organism>
<dbReference type="InterPro" id="IPR002559">
    <property type="entry name" value="Transposase_11"/>
</dbReference>
<comment type="similarity">
    <text evidence="1">Belongs to the transposase 11 family.</text>
</comment>
<evidence type="ECO:0000256" key="3">
    <source>
        <dbReference type="ARBA" id="ARBA00023125"/>
    </source>
</evidence>
<evidence type="ECO:0000313" key="6">
    <source>
        <dbReference type="EMBL" id="SBT15881.1"/>
    </source>
</evidence>
<evidence type="ECO:0000256" key="1">
    <source>
        <dbReference type="ARBA" id="ARBA00010075"/>
    </source>
</evidence>
<keyword evidence="4" id="KW-0233">DNA recombination</keyword>
<dbReference type="InterPro" id="IPR047952">
    <property type="entry name" value="Transpos_IS4"/>
</dbReference>
<feature type="domain" description="Transposase IS4-like" evidence="5">
    <location>
        <begin position="53"/>
        <end position="277"/>
    </location>
</feature>
<proteinExistence type="inferred from homology"/>
<evidence type="ECO:0000259" key="5">
    <source>
        <dbReference type="Pfam" id="PF01609"/>
    </source>
</evidence>
<dbReference type="NCBIfam" id="NF033592">
    <property type="entry name" value="transpos_IS4_1"/>
    <property type="match status" value="1"/>
</dbReference>
<evidence type="ECO:0000256" key="2">
    <source>
        <dbReference type="ARBA" id="ARBA00022578"/>
    </source>
</evidence>
<keyword evidence="2" id="KW-0815">Transposition</keyword>
<dbReference type="EMBL" id="FLQZ01000193">
    <property type="protein sequence ID" value="SBT15881.1"/>
    <property type="molecule type" value="Genomic_DNA"/>
</dbReference>
<evidence type="ECO:0000256" key="4">
    <source>
        <dbReference type="ARBA" id="ARBA00023172"/>
    </source>
</evidence>
<dbReference type="InterPro" id="IPR012337">
    <property type="entry name" value="RNaseH-like_sf"/>
</dbReference>
<dbReference type="GO" id="GO:0006313">
    <property type="term" value="P:DNA transposition"/>
    <property type="evidence" value="ECO:0007669"/>
    <property type="project" value="InterPro"/>
</dbReference>
<gene>
    <name evidence="6" type="ORF">VCE7224_04707</name>
</gene>
<dbReference type="PANTHER" id="PTHR33258">
    <property type="entry name" value="TRANSPOSASE INSL FOR INSERTION SEQUENCE ELEMENT IS186A-RELATED"/>
    <property type="match status" value="1"/>
</dbReference>
<dbReference type="PANTHER" id="PTHR33258:SF1">
    <property type="entry name" value="TRANSPOSASE INSL FOR INSERTION SEQUENCE ELEMENT IS186A-RELATED"/>
    <property type="match status" value="1"/>
</dbReference>
<accession>A0A1C3JL11</accession>
<name>A0A1C3JL11_9VIBR</name>